<keyword evidence="5" id="KW-1185">Reference proteome</keyword>
<gene>
    <name evidence="4" type="ORF">H8923_03665</name>
</gene>
<dbReference type="PANTHER" id="PTHR22916">
    <property type="entry name" value="GLYCOSYLTRANSFERASE"/>
    <property type="match status" value="1"/>
</dbReference>
<proteinExistence type="predicted"/>
<protein>
    <submittedName>
        <fullName evidence="4">Glycosyltransferase</fullName>
    </submittedName>
</protein>
<evidence type="ECO:0000259" key="3">
    <source>
        <dbReference type="Pfam" id="PF00535"/>
    </source>
</evidence>
<accession>A0ABR7JLN4</accession>
<organism evidence="4 5">
    <name type="scientific">Romboutsia faecis</name>
    <dbReference type="NCBI Taxonomy" id="2764597"/>
    <lineage>
        <taxon>Bacteria</taxon>
        <taxon>Bacillati</taxon>
        <taxon>Bacillota</taxon>
        <taxon>Clostridia</taxon>
        <taxon>Peptostreptococcales</taxon>
        <taxon>Peptostreptococcaceae</taxon>
        <taxon>Romboutsia</taxon>
    </lineage>
</organism>
<comment type="caution">
    <text evidence="4">The sequence shown here is derived from an EMBL/GenBank/DDBJ whole genome shotgun (WGS) entry which is preliminary data.</text>
</comment>
<dbReference type="CDD" id="cd00761">
    <property type="entry name" value="Glyco_tranf_GTA_type"/>
    <property type="match status" value="1"/>
</dbReference>
<keyword evidence="1" id="KW-0328">Glycosyltransferase</keyword>
<evidence type="ECO:0000256" key="2">
    <source>
        <dbReference type="ARBA" id="ARBA00022679"/>
    </source>
</evidence>
<dbReference type="Gene3D" id="3.90.550.10">
    <property type="entry name" value="Spore Coat Polysaccharide Biosynthesis Protein SpsA, Chain A"/>
    <property type="match status" value="1"/>
</dbReference>
<sequence>MDISVVVPVYNVEKYIRECILSLLKQTLKNIEIIVVNDGSTDRSIENIQDLVEKHKNIKIINKKNGGLSSARNEGLKHAKGEYVAFIDSDDYIKDDFLEMLYNEGKKYDLDIVFSSYSKLYEDGNIIPVNRNHKLLTEDAMSGKEFLINQIKLNDYKMEVCDDIYRRDFLINEHISFNENILFEDEDFTLLVLLKAKRVKLVDACDYIYRQRENSITHCEVNDRHIDSLLSIISNFIDIYNKNDDKQIKMCVYQLIVNNLHDLFRFIDKSIYTSKKSLHLRIDKENIIKILKENVCGKKEKIKFILFKISTQLYWNMIKLNSKITSK</sequence>
<reference evidence="4 5" key="1">
    <citation type="submission" date="2020-08" db="EMBL/GenBank/DDBJ databases">
        <authorList>
            <person name="Liu C."/>
            <person name="Sun Q."/>
        </authorList>
    </citation>
    <scope>NUCLEOTIDE SEQUENCE [LARGE SCALE GENOMIC DNA]</scope>
    <source>
        <strain evidence="4 5">NSJ-18</strain>
    </source>
</reference>
<keyword evidence="2" id="KW-0808">Transferase</keyword>
<evidence type="ECO:0000313" key="4">
    <source>
        <dbReference type="EMBL" id="MBC5995845.1"/>
    </source>
</evidence>
<dbReference type="EMBL" id="JACRWE010000002">
    <property type="protein sequence ID" value="MBC5995845.1"/>
    <property type="molecule type" value="Genomic_DNA"/>
</dbReference>
<dbReference type="RefSeq" id="WP_153923743.1">
    <property type="nucleotide sequence ID" value="NZ_JACRWE010000002.1"/>
</dbReference>
<dbReference type="Proteomes" id="UP000609849">
    <property type="component" value="Unassembled WGS sequence"/>
</dbReference>
<dbReference type="SUPFAM" id="SSF53448">
    <property type="entry name" value="Nucleotide-diphospho-sugar transferases"/>
    <property type="match status" value="1"/>
</dbReference>
<dbReference type="Pfam" id="PF00535">
    <property type="entry name" value="Glycos_transf_2"/>
    <property type="match status" value="1"/>
</dbReference>
<evidence type="ECO:0000313" key="5">
    <source>
        <dbReference type="Proteomes" id="UP000609849"/>
    </source>
</evidence>
<dbReference type="InterPro" id="IPR029044">
    <property type="entry name" value="Nucleotide-diphossugar_trans"/>
</dbReference>
<evidence type="ECO:0000256" key="1">
    <source>
        <dbReference type="ARBA" id="ARBA00022676"/>
    </source>
</evidence>
<dbReference type="InterPro" id="IPR001173">
    <property type="entry name" value="Glyco_trans_2-like"/>
</dbReference>
<feature type="domain" description="Glycosyltransferase 2-like" evidence="3">
    <location>
        <begin position="4"/>
        <end position="139"/>
    </location>
</feature>
<dbReference type="PANTHER" id="PTHR22916:SF51">
    <property type="entry name" value="GLYCOSYLTRANSFERASE EPSH-RELATED"/>
    <property type="match status" value="1"/>
</dbReference>
<name>A0ABR7JLN4_9FIRM</name>